<feature type="non-terminal residue" evidence="1">
    <location>
        <position position="66"/>
    </location>
</feature>
<protein>
    <submittedName>
        <fullName evidence="1">Uncharacterized protein</fullName>
    </submittedName>
</protein>
<name>A0A0B7BSE0_9EUPU</name>
<accession>A0A0B7BSE0</accession>
<organism evidence="1">
    <name type="scientific">Arion vulgaris</name>
    <dbReference type="NCBI Taxonomy" id="1028688"/>
    <lineage>
        <taxon>Eukaryota</taxon>
        <taxon>Metazoa</taxon>
        <taxon>Spiralia</taxon>
        <taxon>Lophotrochozoa</taxon>
        <taxon>Mollusca</taxon>
        <taxon>Gastropoda</taxon>
        <taxon>Heterobranchia</taxon>
        <taxon>Euthyneura</taxon>
        <taxon>Panpulmonata</taxon>
        <taxon>Eupulmonata</taxon>
        <taxon>Stylommatophora</taxon>
        <taxon>Helicina</taxon>
        <taxon>Arionoidea</taxon>
        <taxon>Arionidae</taxon>
        <taxon>Arion</taxon>
    </lineage>
</organism>
<dbReference type="EMBL" id="HACG01048952">
    <property type="protein sequence ID" value="CEK95817.1"/>
    <property type="molecule type" value="Transcribed_RNA"/>
</dbReference>
<evidence type="ECO:0000313" key="1">
    <source>
        <dbReference type="EMBL" id="CEK95817.1"/>
    </source>
</evidence>
<reference evidence="1" key="1">
    <citation type="submission" date="2014-12" db="EMBL/GenBank/DDBJ databases">
        <title>Insight into the proteome of Arion vulgaris.</title>
        <authorList>
            <person name="Aradska J."/>
            <person name="Bulat T."/>
            <person name="Smidak R."/>
            <person name="Sarate P."/>
            <person name="Gangsoo J."/>
            <person name="Sialana F."/>
            <person name="Bilban M."/>
            <person name="Lubec G."/>
        </authorList>
    </citation>
    <scope>NUCLEOTIDE SEQUENCE</scope>
    <source>
        <tissue evidence="1">Skin</tissue>
    </source>
</reference>
<proteinExistence type="predicted"/>
<gene>
    <name evidence="1" type="primary">ORF208851</name>
</gene>
<sequence>MIVLLFSAIFCNIPDDVFIIYFKQTRLQNPSLLTPCLLSKQSDVSSHILTVTIDPYSSFTSEVRVR</sequence>
<dbReference type="AlphaFoldDB" id="A0A0B7BSE0"/>